<accession>A0A3L7A6A4</accession>
<dbReference type="InterPro" id="IPR037523">
    <property type="entry name" value="VOC_core"/>
</dbReference>
<dbReference type="Pfam" id="PF00903">
    <property type="entry name" value="Glyoxalase"/>
    <property type="match status" value="1"/>
</dbReference>
<dbReference type="InterPro" id="IPR004360">
    <property type="entry name" value="Glyas_Fos-R_dOase_dom"/>
</dbReference>
<evidence type="ECO:0000313" key="2">
    <source>
        <dbReference type="EMBL" id="RLP75595.1"/>
    </source>
</evidence>
<dbReference type="Proteomes" id="UP000272503">
    <property type="component" value="Unassembled WGS sequence"/>
</dbReference>
<gene>
    <name evidence="2" type="ORF">D9V32_08970</name>
</gene>
<evidence type="ECO:0000313" key="3">
    <source>
        <dbReference type="Proteomes" id="UP000272503"/>
    </source>
</evidence>
<dbReference type="OrthoDB" id="9813630at2"/>
<name>A0A3L7A6A4_9MICO</name>
<feature type="domain" description="VOC" evidence="1">
    <location>
        <begin position="7"/>
        <end position="120"/>
    </location>
</feature>
<dbReference type="AlphaFoldDB" id="A0A3L7A6A4"/>
<dbReference type="PANTHER" id="PTHR39175:SF1">
    <property type="entry name" value="FAMILY PROTEIN, PUTATIVE (AFU_ORTHOLOGUE AFUA_3G15060)-RELATED"/>
    <property type="match status" value="1"/>
</dbReference>
<comment type="caution">
    <text evidence="2">The sequence shown here is derived from an EMBL/GenBank/DDBJ whole genome shotgun (WGS) entry which is preliminary data.</text>
</comment>
<evidence type="ECO:0000259" key="1">
    <source>
        <dbReference type="PROSITE" id="PS51819"/>
    </source>
</evidence>
<dbReference type="PANTHER" id="PTHR39175">
    <property type="entry name" value="FAMILY PROTEIN, PUTATIVE (AFU_ORTHOLOGUE AFUA_3G15060)-RELATED"/>
    <property type="match status" value="1"/>
</dbReference>
<dbReference type="Gene3D" id="3.10.180.10">
    <property type="entry name" value="2,3-Dihydroxybiphenyl 1,2-Dioxygenase, domain 1"/>
    <property type="match status" value="1"/>
</dbReference>
<dbReference type="SUPFAM" id="SSF54593">
    <property type="entry name" value="Glyoxalase/Bleomycin resistance protein/Dihydroxybiphenyl dioxygenase"/>
    <property type="match status" value="1"/>
</dbReference>
<dbReference type="EMBL" id="RCUX01000006">
    <property type="protein sequence ID" value="RLP75595.1"/>
    <property type="molecule type" value="Genomic_DNA"/>
</dbReference>
<sequence length="126" mass="14163">MSVTFARLHHATFTHPVGAEDEARAFYSGILGLAEVPKPATMRPIGCWFRTDGIEIHGLPDPDFTPHTVGHPAILVDNLDELMRRLDAHGVAYTEDDRFPGHRRFHTADAFGNTLEFLQAENEEQR</sequence>
<reference evidence="2 3" key="1">
    <citation type="submission" date="2018-10" db="EMBL/GenBank/DDBJ databases">
        <authorList>
            <person name="Li J."/>
        </authorList>
    </citation>
    <scope>NUCLEOTIDE SEQUENCE [LARGE SCALE GENOMIC DNA]</scope>
    <source>
        <strain evidence="2 3">IF 016277</strain>
    </source>
</reference>
<protein>
    <submittedName>
        <fullName evidence="2">Glyoxalase</fullName>
    </submittedName>
</protein>
<dbReference type="InterPro" id="IPR029068">
    <property type="entry name" value="Glyas_Bleomycin-R_OHBP_Dase"/>
</dbReference>
<organism evidence="2 3">
    <name type="scientific">Mycetocola tolaasinivorans</name>
    <dbReference type="NCBI Taxonomy" id="76635"/>
    <lineage>
        <taxon>Bacteria</taxon>
        <taxon>Bacillati</taxon>
        <taxon>Actinomycetota</taxon>
        <taxon>Actinomycetes</taxon>
        <taxon>Micrococcales</taxon>
        <taxon>Microbacteriaceae</taxon>
        <taxon>Mycetocola</taxon>
    </lineage>
</organism>
<proteinExistence type="predicted"/>
<dbReference type="PROSITE" id="PS51819">
    <property type="entry name" value="VOC"/>
    <property type="match status" value="1"/>
</dbReference>
<dbReference type="RefSeq" id="WP_121648567.1">
    <property type="nucleotide sequence ID" value="NZ_RCUX01000006.1"/>
</dbReference>
<keyword evidence="3" id="KW-1185">Reference proteome</keyword>